<dbReference type="GO" id="GO:0007165">
    <property type="term" value="P:signal transduction"/>
    <property type="evidence" value="ECO:0007669"/>
    <property type="project" value="InterPro"/>
</dbReference>
<dbReference type="InterPro" id="IPR011989">
    <property type="entry name" value="ARM-like"/>
</dbReference>
<comment type="similarity">
    <text evidence="1">Belongs to the phosphatase 2A regulatory subunit B56 family.</text>
</comment>
<evidence type="ECO:0000313" key="2">
    <source>
        <dbReference type="EMBL" id="JAQ14591.1"/>
    </source>
</evidence>
<dbReference type="EMBL" id="GDHC01004038">
    <property type="protein sequence ID" value="JAQ14591.1"/>
    <property type="molecule type" value="Transcribed_RNA"/>
</dbReference>
<dbReference type="GO" id="GO:0019888">
    <property type="term" value="F:protein phosphatase regulator activity"/>
    <property type="evidence" value="ECO:0007669"/>
    <property type="project" value="InterPro"/>
</dbReference>
<organism evidence="2">
    <name type="scientific">Lygus hesperus</name>
    <name type="common">Western plant bug</name>
    <dbReference type="NCBI Taxonomy" id="30085"/>
    <lineage>
        <taxon>Eukaryota</taxon>
        <taxon>Metazoa</taxon>
        <taxon>Ecdysozoa</taxon>
        <taxon>Arthropoda</taxon>
        <taxon>Hexapoda</taxon>
        <taxon>Insecta</taxon>
        <taxon>Pterygota</taxon>
        <taxon>Neoptera</taxon>
        <taxon>Paraneoptera</taxon>
        <taxon>Hemiptera</taxon>
        <taxon>Heteroptera</taxon>
        <taxon>Panheteroptera</taxon>
        <taxon>Cimicomorpha</taxon>
        <taxon>Miridae</taxon>
        <taxon>Mirini</taxon>
        <taxon>Lygus</taxon>
    </lineage>
</organism>
<gene>
    <name evidence="2" type="ORF">g.7713</name>
</gene>
<dbReference type="AlphaFoldDB" id="A0A146M494"/>
<dbReference type="Pfam" id="PF01603">
    <property type="entry name" value="B56"/>
    <property type="match status" value="1"/>
</dbReference>
<dbReference type="SUPFAM" id="SSF48371">
    <property type="entry name" value="ARM repeat"/>
    <property type="match status" value="1"/>
</dbReference>
<accession>A0A146M494</accession>
<name>A0A146M494_LYGHE</name>
<evidence type="ECO:0000256" key="1">
    <source>
        <dbReference type="ARBA" id="ARBA00009745"/>
    </source>
</evidence>
<sequence>MLYICTVPLDHSTYIHDKNVTDYPYRQAKNYLLTELVHWSRSVDFFFLQNESCLRASMAMITSNIFRPMQLSSQLLLSSSVSMNGEIFDDEYIIPPIWAEVLAPVYDYFLYIMSIHPTLQSQSQSQ</sequence>
<dbReference type="InterPro" id="IPR002554">
    <property type="entry name" value="PP2A_B56"/>
</dbReference>
<dbReference type="GO" id="GO:0000159">
    <property type="term" value="C:protein phosphatase type 2A complex"/>
    <property type="evidence" value="ECO:0007669"/>
    <property type="project" value="InterPro"/>
</dbReference>
<feature type="non-terminal residue" evidence="2">
    <location>
        <position position="126"/>
    </location>
</feature>
<dbReference type="InterPro" id="IPR016024">
    <property type="entry name" value="ARM-type_fold"/>
</dbReference>
<reference evidence="2" key="1">
    <citation type="journal article" date="2016" name="Gigascience">
        <title>De novo construction of an expanded transcriptome assembly for the western tarnished plant bug, Lygus hesperus.</title>
        <authorList>
            <person name="Tassone E.E."/>
            <person name="Geib S.M."/>
            <person name="Hall B."/>
            <person name="Fabrick J.A."/>
            <person name="Brent C.S."/>
            <person name="Hull J.J."/>
        </authorList>
    </citation>
    <scope>NUCLEOTIDE SEQUENCE</scope>
</reference>
<protein>
    <submittedName>
        <fullName evidence="2">Uncharacterized protein</fullName>
    </submittedName>
</protein>
<proteinExistence type="inferred from homology"/>
<dbReference type="Gene3D" id="1.25.10.10">
    <property type="entry name" value="Leucine-rich Repeat Variant"/>
    <property type="match status" value="1"/>
</dbReference>